<feature type="domain" description="T-SNARE coiled-coil homology" evidence="8">
    <location>
        <begin position="562"/>
        <end position="624"/>
    </location>
</feature>
<protein>
    <recommendedName>
        <fullName evidence="12">Methyl-accepting chemotaxis protein</fullName>
    </recommendedName>
</protein>
<evidence type="ECO:0000313" key="11">
    <source>
        <dbReference type="Proteomes" id="UP000216361"/>
    </source>
</evidence>
<dbReference type="Pfam" id="PF00015">
    <property type="entry name" value="MCPsignal"/>
    <property type="match status" value="1"/>
</dbReference>
<dbReference type="PANTHER" id="PTHR32089">
    <property type="entry name" value="METHYL-ACCEPTING CHEMOTAXIS PROTEIN MCPB"/>
    <property type="match status" value="1"/>
</dbReference>
<evidence type="ECO:0008006" key="12">
    <source>
        <dbReference type="Google" id="ProtNLM"/>
    </source>
</evidence>
<keyword evidence="11" id="KW-1185">Reference proteome</keyword>
<feature type="transmembrane region" description="Helical" evidence="6">
    <location>
        <begin position="293"/>
        <end position="314"/>
    </location>
</feature>
<feature type="domain" description="Methyl-accepting transducer" evidence="7">
    <location>
        <begin position="403"/>
        <end position="639"/>
    </location>
</feature>
<sequence length="666" mass="69144">MSLKAQLLAVVSTLTLLLLAAAGFAAFDAWREREQLERSVTLNRTADLYTWAATQWAGELAATLAQAKPEAIAMRRSNADIGADEALDATQALLGMLPAEANALAMARKVIEAQRGKADAANRTPADLLRLSDGLADAIAQARSLQVALTRAIPAADLILAQRLRLKRLLADATATLSEEQGLVLLAARGVEVPKQRMMALRDINVAAFAEVEREAGLSTLGPAALDAVAKAATILRGPYRGDIDKAMGGSVMANFAATAATALDALLAIQEATVADTTAYGEQRAGVANIRLITMLGLTAVGLGLTILSMWVVTRRVIAPLLHLSGTMQTLATGTYTITVDGQDRHDEIGAMAKTVAVFQQNGLENQRLAAETERLRASAEADRRAALHGIADRLKQEVGSVVSIVSAAAGQMTASAEGLSQTAGTTAQRSESVATASAAATDNVGAVAAAAEELSASISEIERQVTHSTGIAAQAVNRATATNETVQGLAEAAERIGEVVRLIGEIAGQTNLLALNATIEAARAGEAGKGFAVVATEVKNLAAQTARATEEISAQIANIRATTDETVDAILGIGRVIGEMDNITRMIAEAVASQSAATDDIARNVQAAAHGTRSVSETIGDVTHLARDTGSAAADLLVASREVTRQSDQLRQGVDRFLADLTAV</sequence>
<dbReference type="SMART" id="SM00283">
    <property type="entry name" value="MA"/>
    <property type="match status" value="1"/>
</dbReference>
<dbReference type="SMART" id="SM00304">
    <property type="entry name" value="HAMP"/>
    <property type="match status" value="1"/>
</dbReference>
<reference evidence="10 11" key="1">
    <citation type="submission" date="2017-07" db="EMBL/GenBank/DDBJ databases">
        <title>Elstera cyanobacteriorum sp. nov., a novel bacterium isolated from cyanobacterial aggregates in a eutrophic lake.</title>
        <authorList>
            <person name="Cai H."/>
        </authorList>
    </citation>
    <scope>NUCLEOTIDE SEQUENCE [LARGE SCALE GENOMIC DNA]</scope>
    <source>
        <strain evidence="10 11">TH019</strain>
    </source>
</reference>
<dbReference type="AlphaFoldDB" id="A0A255XPD8"/>
<dbReference type="InterPro" id="IPR000727">
    <property type="entry name" value="T_SNARE_dom"/>
</dbReference>
<name>A0A255XPD8_9PROT</name>
<keyword evidence="2" id="KW-1003">Cell membrane</keyword>
<evidence type="ECO:0000256" key="4">
    <source>
        <dbReference type="ARBA" id="ARBA00029447"/>
    </source>
</evidence>
<keyword evidence="6" id="KW-0812">Transmembrane</keyword>
<keyword evidence="2" id="KW-0997">Cell inner membrane</keyword>
<evidence type="ECO:0000259" key="7">
    <source>
        <dbReference type="PROSITE" id="PS50111"/>
    </source>
</evidence>
<dbReference type="InterPro" id="IPR003660">
    <property type="entry name" value="HAMP_dom"/>
</dbReference>
<dbReference type="PROSITE" id="PS50885">
    <property type="entry name" value="HAMP"/>
    <property type="match status" value="1"/>
</dbReference>
<gene>
    <name evidence="10" type="ORF">CHR90_11295</name>
</gene>
<comment type="subcellular location">
    <subcellularLocation>
        <location evidence="1">Cell inner membrane</location>
        <topology evidence="1">Multi-pass membrane protein</topology>
    </subcellularLocation>
</comment>
<feature type="domain" description="HAMP" evidence="9">
    <location>
        <begin position="316"/>
        <end position="369"/>
    </location>
</feature>
<dbReference type="Gene3D" id="1.10.287.950">
    <property type="entry name" value="Methyl-accepting chemotaxis protein"/>
    <property type="match status" value="1"/>
</dbReference>
<dbReference type="Proteomes" id="UP000216361">
    <property type="component" value="Unassembled WGS sequence"/>
</dbReference>
<accession>A0A255XPD8</accession>
<dbReference type="GO" id="GO:0005886">
    <property type="term" value="C:plasma membrane"/>
    <property type="evidence" value="ECO:0007669"/>
    <property type="project" value="UniProtKB-SubCell"/>
</dbReference>
<keyword evidence="6" id="KW-1133">Transmembrane helix</keyword>
<proteinExistence type="inferred from homology"/>
<dbReference type="GO" id="GO:0007165">
    <property type="term" value="P:signal transduction"/>
    <property type="evidence" value="ECO:0007669"/>
    <property type="project" value="UniProtKB-KW"/>
</dbReference>
<dbReference type="Gene3D" id="6.10.340.10">
    <property type="match status" value="1"/>
</dbReference>
<evidence type="ECO:0000256" key="2">
    <source>
        <dbReference type="ARBA" id="ARBA00022519"/>
    </source>
</evidence>
<evidence type="ECO:0000256" key="3">
    <source>
        <dbReference type="ARBA" id="ARBA00023224"/>
    </source>
</evidence>
<organism evidence="10 11">
    <name type="scientific">Elstera cyanobacteriorum</name>
    <dbReference type="NCBI Taxonomy" id="2022747"/>
    <lineage>
        <taxon>Bacteria</taxon>
        <taxon>Pseudomonadati</taxon>
        <taxon>Pseudomonadota</taxon>
        <taxon>Alphaproteobacteria</taxon>
        <taxon>Rhodospirillales</taxon>
        <taxon>Rhodospirillaceae</taxon>
        <taxon>Elstera</taxon>
    </lineage>
</organism>
<dbReference type="SUPFAM" id="SSF58104">
    <property type="entry name" value="Methyl-accepting chemotaxis protein (MCP) signaling domain"/>
    <property type="match status" value="1"/>
</dbReference>
<evidence type="ECO:0000259" key="8">
    <source>
        <dbReference type="PROSITE" id="PS50192"/>
    </source>
</evidence>
<evidence type="ECO:0000256" key="5">
    <source>
        <dbReference type="PROSITE-ProRule" id="PRU00284"/>
    </source>
</evidence>
<dbReference type="Pfam" id="PF00672">
    <property type="entry name" value="HAMP"/>
    <property type="match status" value="1"/>
</dbReference>
<keyword evidence="3 5" id="KW-0807">Transducer</keyword>
<evidence type="ECO:0000313" key="10">
    <source>
        <dbReference type="EMBL" id="OYQ18829.1"/>
    </source>
</evidence>
<dbReference type="OrthoDB" id="8320983at2"/>
<dbReference type="PROSITE" id="PS50192">
    <property type="entry name" value="T_SNARE"/>
    <property type="match status" value="1"/>
</dbReference>
<keyword evidence="6" id="KW-0472">Membrane</keyword>
<dbReference type="EMBL" id="NOXS01000032">
    <property type="protein sequence ID" value="OYQ18829.1"/>
    <property type="molecule type" value="Genomic_DNA"/>
</dbReference>
<evidence type="ECO:0000256" key="1">
    <source>
        <dbReference type="ARBA" id="ARBA00004429"/>
    </source>
</evidence>
<dbReference type="PROSITE" id="PS50111">
    <property type="entry name" value="CHEMOTAXIS_TRANSDUC_2"/>
    <property type="match status" value="1"/>
</dbReference>
<evidence type="ECO:0000259" key="9">
    <source>
        <dbReference type="PROSITE" id="PS50885"/>
    </source>
</evidence>
<dbReference type="PANTHER" id="PTHR32089:SF112">
    <property type="entry name" value="LYSOZYME-LIKE PROTEIN-RELATED"/>
    <property type="match status" value="1"/>
</dbReference>
<dbReference type="RefSeq" id="WP_094409094.1">
    <property type="nucleotide sequence ID" value="NZ_BMJZ01000001.1"/>
</dbReference>
<evidence type="ECO:0000256" key="6">
    <source>
        <dbReference type="SAM" id="Phobius"/>
    </source>
</evidence>
<comment type="similarity">
    <text evidence="4">Belongs to the methyl-accepting chemotaxis (MCP) protein family.</text>
</comment>
<dbReference type="InterPro" id="IPR004089">
    <property type="entry name" value="MCPsignal_dom"/>
</dbReference>
<comment type="caution">
    <text evidence="10">The sequence shown here is derived from an EMBL/GenBank/DDBJ whole genome shotgun (WGS) entry which is preliminary data.</text>
</comment>